<dbReference type="Proteomes" id="UP000807306">
    <property type="component" value="Unassembled WGS sequence"/>
</dbReference>
<keyword evidence="3" id="KW-1185">Reference proteome</keyword>
<dbReference type="OrthoDB" id="2560792at2759"/>
<comment type="caution">
    <text evidence="2">The sequence shown here is derived from an EMBL/GenBank/DDBJ whole genome shotgun (WGS) entry which is preliminary data.</text>
</comment>
<evidence type="ECO:0000313" key="3">
    <source>
        <dbReference type="Proteomes" id="UP000807306"/>
    </source>
</evidence>
<evidence type="ECO:0000313" key="2">
    <source>
        <dbReference type="EMBL" id="KAF9529136.1"/>
    </source>
</evidence>
<feature type="region of interest" description="Disordered" evidence="1">
    <location>
        <begin position="1"/>
        <end position="56"/>
    </location>
</feature>
<proteinExistence type="predicted"/>
<dbReference type="AlphaFoldDB" id="A0A9P6EGH6"/>
<protein>
    <submittedName>
        <fullName evidence="2">Uncharacterized protein</fullName>
    </submittedName>
</protein>
<feature type="region of interest" description="Disordered" evidence="1">
    <location>
        <begin position="107"/>
        <end position="134"/>
    </location>
</feature>
<name>A0A9P6EGH6_9AGAR</name>
<dbReference type="EMBL" id="MU157848">
    <property type="protein sequence ID" value="KAF9529136.1"/>
    <property type="molecule type" value="Genomic_DNA"/>
</dbReference>
<reference evidence="2" key="1">
    <citation type="submission" date="2020-11" db="EMBL/GenBank/DDBJ databases">
        <authorList>
            <consortium name="DOE Joint Genome Institute"/>
            <person name="Ahrendt S."/>
            <person name="Riley R."/>
            <person name="Andreopoulos W."/>
            <person name="Labutti K."/>
            <person name="Pangilinan J."/>
            <person name="Ruiz-Duenas F.J."/>
            <person name="Barrasa J.M."/>
            <person name="Sanchez-Garcia M."/>
            <person name="Camarero S."/>
            <person name="Miyauchi S."/>
            <person name="Serrano A."/>
            <person name="Linde D."/>
            <person name="Babiker R."/>
            <person name="Drula E."/>
            <person name="Ayuso-Fernandez I."/>
            <person name="Pacheco R."/>
            <person name="Padilla G."/>
            <person name="Ferreira P."/>
            <person name="Barriuso J."/>
            <person name="Kellner H."/>
            <person name="Castanera R."/>
            <person name="Alfaro M."/>
            <person name="Ramirez L."/>
            <person name="Pisabarro A.G."/>
            <person name="Kuo A."/>
            <person name="Tritt A."/>
            <person name="Lipzen A."/>
            <person name="He G."/>
            <person name="Yan M."/>
            <person name="Ng V."/>
            <person name="Cullen D."/>
            <person name="Martin F."/>
            <person name="Rosso M.-N."/>
            <person name="Henrissat B."/>
            <person name="Hibbett D."/>
            <person name="Martinez A.T."/>
            <person name="Grigoriev I.V."/>
        </authorList>
    </citation>
    <scope>NUCLEOTIDE SEQUENCE</scope>
    <source>
        <strain evidence="2">CBS 506.95</strain>
    </source>
</reference>
<accession>A0A9P6EGH6</accession>
<sequence>MSQVEYDAKFPGQQPSGLPPAPSRENPGGVFPKSDPSLPSREPSSQRGTPDKFVGNPYLMNNALNKVDHAFGEVIAILEQEDRSQDRSSSDDALIRKFRAWRSELEDMRTGDKDVSLPAQGSSLVSQEGGMFTD</sequence>
<organism evidence="2 3">
    <name type="scientific">Crepidotus variabilis</name>
    <dbReference type="NCBI Taxonomy" id="179855"/>
    <lineage>
        <taxon>Eukaryota</taxon>
        <taxon>Fungi</taxon>
        <taxon>Dikarya</taxon>
        <taxon>Basidiomycota</taxon>
        <taxon>Agaricomycotina</taxon>
        <taxon>Agaricomycetes</taxon>
        <taxon>Agaricomycetidae</taxon>
        <taxon>Agaricales</taxon>
        <taxon>Agaricineae</taxon>
        <taxon>Crepidotaceae</taxon>
        <taxon>Crepidotus</taxon>
    </lineage>
</organism>
<gene>
    <name evidence="2" type="ORF">CPB83DRAFT_853293</name>
</gene>
<evidence type="ECO:0000256" key="1">
    <source>
        <dbReference type="SAM" id="MobiDB-lite"/>
    </source>
</evidence>